<dbReference type="SUPFAM" id="SSF102198">
    <property type="entry name" value="Putative cyclase"/>
    <property type="match status" value="1"/>
</dbReference>
<protein>
    <submittedName>
        <fullName evidence="1">Cyclase family protein</fullName>
        <ecNumber evidence="1">3.5.-.-</ecNumber>
    </submittedName>
</protein>
<name>A0ABW0K5X1_9BACL</name>
<evidence type="ECO:0000313" key="1">
    <source>
        <dbReference type="EMBL" id="MFC5448709.1"/>
    </source>
</evidence>
<dbReference type="Pfam" id="PF04199">
    <property type="entry name" value="Cyclase"/>
    <property type="match status" value="1"/>
</dbReference>
<dbReference type="GO" id="GO:0016787">
    <property type="term" value="F:hydrolase activity"/>
    <property type="evidence" value="ECO:0007669"/>
    <property type="project" value="UniProtKB-KW"/>
</dbReference>
<dbReference type="RefSeq" id="WP_270880850.1">
    <property type="nucleotide sequence ID" value="NZ_JAQFVF010000039.1"/>
</dbReference>
<dbReference type="InterPro" id="IPR037175">
    <property type="entry name" value="KFase_sf"/>
</dbReference>
<dbReference type="Gene3D" id="3.50.30.50">
    <property type="entry name" value="Putative cyclase"/>
    <property type="match status" value="1"/>
</dbReference>
<sequence length="255" mass="28213">MADEWTAWLAKLGTDRLSLFNALFKSASIVDLSVLLEKGIPKYYSHPSLIIDRTATHEHDGYANQALLISEHTGTHVDAPYHMHADMVDATIERIKPDAIMGRCTVIDLSRRAWQPGERASLADLQAALDESGGRIEEGDVVLIHFGWMQYWTTSKDWGYYADNQPGFTEDVADYLIAKKVKAVGTDTAAVGTPVINRNAVGPCYFHEKVLKQHIYLIECLHQLHTLPAQCFFVAAPLKIANGSGSPIRALAIVL</sequence>
<accession>A0ABW0K5X1</accession>
<organism evidence="1 2">
    <name type="scientific">Paenibacillus aestuarii</name>
    <dbReference type="NCBI Taxonomy" id="516965"/>
    <lineage>
        <taxon>Bacteria</taxon>
        <taxon>Bacillati</taxon>
        <taxon>Bacillota</taxon>
        <taxon>Bacilli</taxon>
        <taxon>Bacillales</taxon>
        <taxon>Paenibacillaceae</taxon>
        <taxon>Paenibacillus</taxon>
    </lineage>
</organism>
<dbReference type="EC" id="3.5.-.-" evidence="1"/>
<dbReference type="PANTHER" id="PTHR31118">
    <property type="entry name" value="CYCLASE-LIKE PROTEIN 2"/>
    <property type="match status" value="1"/>
</dbReference>
<evidence type="ECO:0000313" key="2">
    <source>
        <dbReference type="Proteomes" id="UP001596044"/>
    </source>
</evidence>
<dbReference type="InterPro" id="IPR007325">
    <property type="entry name" value="KFase/CYL"/>
</dbReference>
<dbReference type="PANTHER" id="PTHR31118:SF12">
    <property type="entry name" value="CYCLASE-LIKE PROTEIN 2"/>
    <property type="match status" value="1"/>
</dbReference>
<gene>
    <name evidence="1" type="ORF">ACFPOG_10575</name>
</gene>
<dbReference type="Proteomes" id="UP001596044">
    <property type="component" value="Unassembled WGS sequence"/>
</dbReference>
<reference evidence="2" key="1">
    <citation type="journal article" date="2019" name="Int. J. Syst. Evol. Microbiol.">
        <title>The Global Catalogue of Microorganisms (GCM) 10K type strain sequencing project: providing services to taxonomists for standard genome sequencing and annotation.</title>
        <authorList>
            <consortium name="The Broad Institute Genomics Platform"/>
            <consortium name="The Broad Institute Genome Sequencing Center for Infectious Disease"/>
            <person name="Wu L."/>
            <person name="Ma J."/>
        </authorList>
    </citation>
    <scope>NUCLEOTIDE SEQUENCE [LARGE SCALE GENOMIC DNA]</scope>
    <source>
        <strain evidence="2">KACC 11904</strain>
    </source>
</reference>
<proteinExistence type="predicted"/>
<keyword evidence="1" id="KW-0378">Hydrolase</keyword>
<dbReference type="EMBL" id="JBHSMJ010000010">
    <property type="protein sequence ID" value="MFC5448709.1"/>
    <property type="molecule type" value="Genomic_DNA"/>
</dbReference>
<comment type="caution">
    <text evidence="1">The sequence shown here is derived from an EMBL/GenBank/DDBJ whole genome shotgun (WGS) entry which is preliminary data.</text>
</comment>
<keyword evidence="2" id="KW-1185">Reference proteome</keyword>